<evidence type="ECO:0000313" key="3">
    <source>
        <dbReference type="Proteomes" id="UP000299102"/>
    </source>
</evidence>
<organism evidence="2 3">
    <name type="scientific">Eumeta variegata</name>
    <name type="common">Bagworm moth</name>
    <name type="synonym">Eumeta japonica</name>
    <dbReference type="NCBI Taxonomy" id="151549"/>
    <lineage>
        <taxon>Eukaryota</taxon>
        <taxon>Metazoa</taxon>
        <taxon>Ecdysozoa</taxon>
        <taxon>Arthropoda</taxon>
        <taxon>Hexapoda</taxon>
        <taxon>Insecta</taxon>
        <taxon>Pterygota</taxon>
        <taxon>Neoptera</taxon>
        <taxon>Endopterygota</taxon>
        <taxon>Lepidoptera</taxon>
        <taxon>Glossata</taxon>
        <taxon>Ditrysia</taxon>
        <taxon>Tineoidea</taxon>
        <taxon>Psychidae</taxon>
        <taxon>Oiketicinae</taxon>
        <taxon>Eumeta</taxon>
    </lineage>
</organism>
<dbReference type="AlphaFoldDB" id="A0A4C1T238"/>
<evidence type="ECO:0000256" key="1">
    <source>
        <dbReference type="SAM" id="MobiDB-lite"/>
    </source>
</evidence>
<protein>
    <submittedName>
        <fullName evidence="2">Uncharacterized protein</fullName>
    </submittedName>
</protein>
<proteinExistence type="predicted"/>
<keyword evidence="3" id="KW-1185">Reference proteome</keyword>
<sequence>MPKVSLSSKPSVRSRRSLGRGRDAARNAEAIKPSVPDRTSPSQRWRRPSAAPDVDAAGTNSSIGNKKIVGGVLQLSSRRTTQHHDNVY</sequence>
<feature type="region of interest" description="Disordered" evidence="1">
    <location>
        <begin position="1"/>
        <end position="66"/>
    </location>
</feature>
<name>A0A4C1T238_EUMVA</name>
<reference evidence="2 3" key="1">
    <citation type="journal article" date="2019" name="Commun. Biol.">
        <title>The bagworm genome reveals a unique fibroin gene that provides high tensile strength.</title>
        <authorList>
            <person name="Kono N."/>
            <person name="Nakamura H."/>
            <person name="Ohtoshi R."/>
            <person name="Tomita M."/>
            <person name="Numata K."/>
            <person name="Arakawa K."/>
        </authorList>
    </citation>
    <scope>NUCLEOTIDE SEQUENCE [LARGE SCALE GENOMIC DNA]</scope>
</reference>
<evidence type="ECO:0000313" key="2">
    <source>
        <dbReference type="EMBL" id="GBP08563.1"/>
    </source>
</evidence>
<comment type="caution">
    <text evidence="2">The sequence shown here is derived from an EMBL/GenBank/DDBJ whole genome shotgun (WGS) entry which is preliminary data.</text>
</comment>
<dbReference type="Proteomes" id="UP000299102">
    <property type="component" value="Unassembled WGS sequence"/>
</dbReference>
<feature type="compositionally biased region" description="Polar residues" evidence="1">
    <location>
        <begin position="1"/>
        <end position="11"/>
    </location>
</feature>
<accession>A0A4C1T238</accession>
<dbReference type="EMBL" id="BGZK01000031">
    <property type="protein sequence ID" value="GBP08563.1"/>
    <property type="molecule type" value="Genomic_DNA"/>
</dbReference>
<gene>
    <name evidence="2" type="ORF">EVAR_77229_1</name>
</gene>